<reference evidence="1" key="1">
    <citation type="journal article" date="2023" name="IScience">
        <title>Live-bearing cockroach genome reveals convergent evolutionary mechanisms linked to viviparity in insects and beyond.</title>
        <authorList>
            <person name="Fouks B."/>
            <person name="Harrison M.C."/>
            <person name="Mikhailova A.A."/>
            <person name="Marchal E."/>
            <person name="English S."/>
            <person name="Carruthers M."/>
            <person name="Jennings E.C."/>
            <person name="Chiamaka E.L."/>
            <person name="Frigard R.A."/>
            <person name="Pippel M."/>
            <person name="Attardo G.M."/>
            <person name="Benoit J.B."/>
            <person name="Bornberg-Bauer E."/>
            <person name="Tobe S.S."/>
        </authorList>
    </citation>
    <scope>NUCLEOTIDE SEQUENCE</scope>
    <source>
        <strain evidence="1">Stay&amp;Tobe</strain>
    </source>
</reference>
<proteinExistence type="predicted"/>
<evidence type="ECO:0000313" key="2">
    <source>
        <dbReference type="Proteomes" id="UP001233999"/>
    </source>
</evidence>
<keyword evidence="2" id="KW-1185">Reference proteome</keyword>
<protein>
    <submittedName>
        <fullName evidence="1">Uncharacterized protein</fullName>
    </submittedName>
</protein>
<evidence type="ECO:0000313" key="1">
    <source>
        <dbReference type="EMBL" id="KAJ9575657.1"/>
    </source>
</evidence>
<dbReference type="EMBL" id="JASPKZ010009826">
    <property type="protein sequence ID" value="KAJ9575657.1"/>
    <property type="molecule type" value="Genomic_DNA"/>
</dbReference>
<feature type="non-terminal residue" evidence="1">
    <location>
        <position position="1"/>
    </location>
</feature>
<feature type="non-terminal residue" evidence="1">
    <location>
        <position position="69"/>
    </location>
</feature>
<accession>A0AAD7Z8Q2</accession>
<name>A0AAD7Z8Q2_DIPPU</name>
<reference evidence="1" key="2">
    <citation type="submission" date="2023-05" db="EMBL/GenBank/DDBJ databases">
        <authorList>
            <person name="Fouks B."/>
        </authorList>
    </citation>
    <scope>NUCLEOTIDE SEQUENCE</scope>
    <source>
        <strain evidence="1">Stay&amp;Tobe</strain>
        <tissue evidence="1">Testes</tissue>
    </source>
</reference>
<gene>
    <name evidence="1" type="ORF">L9F63_007486</name>
</gene>
<dbReference type="Proteomes" id="UP001233999">
    <property type="component" value="Unassembled WGS sequence"/>
</dbReference>
<sequence length="69" mass="7365">SMAHPVCSIQSMKESTTTLCPLPALLLYKLRALCRSKAGSGTSNRTQKKRLVPVSLNMHGIISIAISPG</sequence>
<comment type="caution">
    <text evidence="1">The sequence shown here is derived from an EMBL/GenBank/DDBJ whole genome shotgun (WGS) entry which is preliminary data.</text>
</comment>
<dbReference type="AlphaFoldDB" id="A0AAD7Z8Q2"/>
<organism evidence="1 2">
    <name type="scientific">Diploptera punctata</name>
    <name type="common">Pacific beetle cockroach</name>
    <dbReference type="NCBI Taxonomy" id="6984"/>
    <lineage>
        <taxon>Eukaryota</taxon>
        <taxon>Metazoa</taxon>
        <taxon>Ecdysozoa</taxon>
        <taxon>Arthropoda</taxon>
        <taxon>Hexapoda</taxon>
        <taxon>Insecta</taxon>
        <taxon>Pterygota</taxon>
        <taxon>Neoptera</taxon>
        <taxon>Polyneoptera</taxon>
        <taxon>Dictyoptera</taxon>
        <taxon>Blattodea</taxon>
        <taxon>Blaberoidea</taxon>
        <taxon>Blaberidae</taxon>
        <taxon>Diplopterinae</taxon>
        <taxon>Diploptera</taxon>
    </lineage>
</organism>